<dbReference type="STRING" id="566551.HMPREF0201_02408"/>
<gene>
    <name evidence="1" type="ORF">HMPREF0201_02408</name>
</gene>
<dbReference type="EMBL" id="ATDT01000021">
    <property type="protein sequence ID" value="EPF16662.1"/>
    <property type="molecule type" value="Genomic_DNA"/>
</dbReference>
<dbReference type="Proteomes" id="UP000014585">
    <property type="component" value="Unassembled WGS sequence"/>
</dbReference>
<proteinExistence type="predicted"/>
<name>S3J982_9ENTR</name>
<evidence type="ECO:0000313" key="1">
    <source>
        <dbReference type="EMBL" id="EPF16662.1"/>
    </source>
</evidence>
<dbReference type="Pfam" id="PF20212">
    <property type="entry name" value="DUF6572"/>
    <property type="match status" value="1"/>
</dbReference>
<dbReference type="RefSeq" id="WP_016536711.1">
    <property type="nucleotide sequence ID" value="NZ_KE161030.1"/>
</dbReference>
<comment type="caution">
    <text evidence="1">The sequence shown here is derived from an EMBL/GenBank/DDBJ whole genome shotgun (WGS) entry which is preliminary data.</text>
</comment>
<evidence type="ECO:0000313" key="2">
    <source>
        <dbReference type="Proteomes" id="UP000014585"/>
    </source>
</evidence>
<organism evidence="1 2">
    <name type="scientific">Cedecea davisae DSM 4568</name>
    <dbReference type="NCBI Taxonomy" id="566551"/>
    <lineage>
        <taxon>Bacteria</taxon>
        <taxon>Pseudomonadati</taxon>
        <taxon>Pseudomonadota</taxon>
        <taxon>Gammaproteobacteria</taxon>
        <taxon>Enterobacterales</taxon>
        <taxon>Enterobacteriaceae</taxon>
        <taxon>Cedecea</taxon>
    </lineage>
</organism>
<reference evidence="1 2" key="1">
    <citation type="submission" date="2013-04" db="EMBL/GenBank/DDBJ databases">
        <authorList>
            <person name="Weinstock G."/>
            <person name="Sodergren E."/>
            <person name="Lobos E.A."/>
            <person name="Fulton L."/>
            <person name="Fulton R."/>
            <person name="Courtney L."/>
            <person name="Fronick C."/>
            <person name="O'Laughlin M."/>
            <person name="Godfrey J."/>
            <person name="Wilson R.M."/>
            <person name="Miner T."/>
            <person name="Farmer C."/>
            <person name="Delehaunty K."/>
            <person name="Cordes M."/>
            <person name="Minx P."/>
            <person name="Tomlinson C."/>
            <person name="Chen J."/>
            <person name="Wollam A."/>
            <person name="Pepin K.H."/>
            <person name="Palsikar V.B."/>
            <person name="Zhang X."/>
            <person name="Suruliraj S."/>
            <person name="Perna N.T."/>
            <person name="Plunkett G."/>
            <person name="Warren W."/>
            <person name="Mitreva M."/>
            <person name="Mardis E.R."/>
            <person name="Wilson R.K."/>
        </authorList>
    </citation>
    <scope>NUCLEOTIDE SEQUENCE [LARGE SCALE GENOMIC DNA]</scope>
    <source>
        <strain evidence="1 2">DSM 4568</strain>
    </source>
</reference>
<dbReference type="AlphaFoldDB" id="S3J982"/>
<sequence length="111" mass="12747">MSVEDVNKIDIFTVTSEEVYPPQAFMVITDHLDWVTNVNEHLFKLQEKINSYIAAIESGEIYNHFPNALGRDIVIKIFFQHSVSVEGIDFLGKVRDVLSSLNVQLQYEESE</sequence>
<dbReference type="PATRIC" id="fig|566551.4.peg.2214"/>
<dbReference type="InterPro" id="IPR046702">
    <property type="entry name" value="DUF6572"/>
</dbReference>
<dbReference type="HOGENOM" id="CLU_144036_0_0_6"/>
<protein>
    <submittedName>
        <fullName evidence="1">Uncharacterized protein</fullName>
    </submittedName>
</protein>
<dbReference type="OrthoDB" id="2229810at2"/>
<accession>S3J982</accession>